<name>Q7MV13_PORGI</name>
<organism evidence="2 3">
    <name type="scientific">Porphyromonas gingivalis (strain ATCC BAA-308 / W83)</name>
    <dbReference type="NCBI Taxonomy" id="242619"/>
    <lineage>
        <taxon>Bacteria</taxon>
        <taxon>Pseudomonadati</taxon>
        <taxon>Bacteroidota</taxon>
        <taxon>Bacteroidia</taxon>
        <taxon>Bacteroidales</taxon>
        <taxon>Porphyromonadaceae</taxon>
        <taxon>Porphyromonas</taxon>
    </lineage>
</organism>
<keyword evidence="1" id="KW-0732">Signal</keyword>
<evidence type="ECO:0000256" key="1">
    <source>
        <dbReference type="SAM" id="SignalP"/>
    </source>
</evidence>
<dbReference type="EMBL" id="AE015924">
    <property type="protein sequence ID" value="AAQ66377.1"/>
    <property type="molecule type" value="Genomic_DNA"/>
</dbReference>
<dbReference type="KEGG" id="pgi:PG_1304"/>
<dbReference type="Pfam" id="PF11276">
    <property type="entry name" value="DUF3078"/>
    <property type="match status" value="1"/>
</dbReference>
<dbReference type="eggNOG" id="ENOG502ZC03">
    <property type="taxonomic scope" value="Bacteria"/>
</dbReference>
<reference evidence="2 3" key="1">
    <citation type="journal article" date="2003" name="J. Bacteriol.">
        <title>Complete genome sequence of the oral pathogenic bacterium Porphyromonas gingivalis strain W83.</title>
        <authorList>
            <person name="Nelson K."/>
            <person name="Fleishmann R."/>
            <person name="DeBoy R."/>
            <person name="Paulsen I."/>
            <person name="Fouts D."/>
            <person name="Eisen J."/>
            <person name="Daugherty S."/>
            <person name="Dodson R."/>
            <person name="Durkin A."/>
            <person name="Gwinn M."/>
            <person name="Haft D."/>
            <person name="Kolonay J."/>
            <person name="Nelson W."/>
            <person name="White O."/>
            <person name="Mason T."/>
            <person name="Tallon L."/>
            <person name="Gray J."/>
            <person name="Granger D."/>
            <person name="Tettelin H."/>
            <person name="Dong H."/>
            <person name="Galvin J."/>
            <person name="Duncan M."/>
            <person name="Dewhirst F."/>
            <person name="Fraser C."/>
        </authorList>
    </citation>
    <scope>NUCLEOTIDE SEQUENCE [LARGE SCALE GENOMIC DNA]</scope>
    <source>
        <strain evidence="3">ATCC BAA-308 / W83</strain>
    </source>
</reference>
<evidence type="ECO:0000313" key="2">
    <source>
        <dbReference type="EMBL" id="AAQ66377.1"/>
    </source>
</evidence>
<gene>
    <name evidence="2" type="ordered locus">PG_1304</name>
</gene>
<dbReference type="EnsemblBacteria" id="AAQ66377">
    <property type="protein sequence ID" value="AAQ66377"/>
    <property type="gene ID" value="PG_1304"/>
</dbReference>
<keyword evidence="3" id="KW-1185">Reference proteome</keyword>
<evidence type="ECO:0000313" key="3">
    <source>
        <dbReference type="Proteomes" id="UP000000588"/>
    </source>
</evidence>
<sequence>MTTMKIRYLLSIFLFCCFMGATGAMATKPVLPLSQLQNPPLADTDSLPTSPIVSGRLLMNYLQLPLVAENSSGPLAAGMWQITMPEIPSRLQQVRRTEPLPVPDLSDMIAEVELARRVLTELQYRRLDLFTYSRTELEPFAPDYSYIKPQDIQLIDGGALSDRIIMPEKIRGIELKPRYWFFSMETMLQFSQNYISENWYKGGSSNLNIMFGNLIVRQYRNKKIRWKNELENKLSVFNAAKDTVNRYRVAEDLLRLRSNFGYKAFKQWYYSFDAEMRTQLFTNRAENSLKKQSAFLAPMIFNSGIGMKYELDTKSKKVYGKSAKLGLFLSPLSYILKWSIRDDIDLARHGFPEGKTIVHELGSAIKAELVWNFDSRLSWQSRLYANTTYDNTVAEFENALNLSLSKLLSTRIYLYLRYDDSVSLPDGKGTYWQVNELVSIGLYFHL</sequence>
<accession>Q7MV13</accession>
<feature type="signal peptide" evidence="1">
    <location>
        <begin position="1"/>
        <end position="26"/>
    </location>
</feature>
<feature type="chain" id="PRO_5004291574" description="DUF3078 domain-containing protein" evidence="1">
    <location>
        <begin position="27"/>
        <end position="446"/>
    </location>
</feature>
<dbReference type="HOGENOM" id="CLU_711440_0_0_10"/>
<dbReference type="InterPro" id="IPR021428">
    <property type="entry name" value="DUF3078"/>
</dbReference>
<dbReference type="Proteomes" id="UP000000588">
    <property type="component" value="Chromosome"/>
</dbReference>
<evidence type="ECO:0008006" key="4">
    <source>
        <dbReference type="Google" id="ProtNLM"/>
    </source>
</evidence>
<dbReference type="AlphaFoldDB" id="Q7MV13"/>
<proteinExistence type="predicted"/>
<protein>
    <recommendedName>
        <fullName evidence="4">DUF3078 domain-containing protein</fullName>
    </recommendedName>
</protein>
<dbReference type="STRING" id="242619.PG_1304"/>